<evidence type="ECO:0000313" key="2">
    <source>
        <dbReference type="Proteomes" id="UP000828048"/>
    </source>
</evidence>
<proteinExistence type="predicted"/>
<gene>
    <name evidence="1" type="ORF">Vadar_020504</name>
</gene>
<accession>A0ACB7XRU6</accession>
<comment type="caution">
    <text evidence="1">The sequence shown here is derived from an EMBL/GenBank/DDBJ whole genome shotgun (WGS) entry which is preliminary data.</text>
</comment>
<evidence type="ECO:0000313" key="1">
    <source>
        <dbReference type="EMBL" id="KAH7843764.1"/>
    </source>
</evidence>
<organism evidence="1 2">
    <name type="scientific">Vaccinium darrowii</name>
    <dbReference type="NCBI Taxonomy" id="229202"/>
    <lineage>
        <taxon>Eukaryota</taxon>
        <taxon>Viridiplantae</taxon>
        <taxon>Streptophyta</taxon>
        <taxon>Embryophyta</taxon>
        <taxon>Tracheophyta</taxon>
        <taxon>Spermatophyta</taxon>
        <taxon>Magnoliopsida</taxon>
        <taxon>eudicotyledons</taxon>
        <taxon>Gunneridae</taxon>
        <taxon>Pentapetalae</taxon>
        <taxon>asterids</taxon>
        <taxon>Ericales</taxon>
        <taxon>Ericaceae</taxon>
        <taxon>Vaccinioideae</taxon>
        <taxon>Vaccinieae</taxon>
        <taxon>Vaccinium</taxon>
    </lineage>
</organism>
<dbReference type="Proteomes" id="UP000828048">
    <property type="component" value="Chromosome 1"/>
</dbReference>
<name>A0ACB7XRU6_9ERIC</name>
<protein>
    <submittedName>
        <fullName evidence="1">Uncharacterized protein</fullName>
    </submittedName>
</protein>
<reference evidence="1 2" key="1">
    <citation type="journal article" date="2021" name="Hortic Res">
        <title>High-quality reference genome and annotation aids understanding of berry development for evergreen blueberry (Vaccinium darrowii).</title>
        <authorList>
            <person name="Yu J."/>
            <person name="Hulse-Kemp A.M."/>
            <person name="Babiker E."/>
            <person name="Staton M."/>
        </authorList>
    </citation>
    <scope>NUCLEOTIDE SEQUENCE [LARGE SCALE GENOMIC DNA]</scope>
    <source>
        <strain evidence="2">cv. NJ 8807/NJ 8810</strain>
        <tissue evidence="1">Young leaf</tissue>
    </source>
</reference>
<dbReference type="EMBL" id="CM037151">
    <property type="protein sequence ID" value="KAH7843764.1"/>
    <property type="molecule type" value="Genomic_DNA"/>
</dbReference>
<sequence>MAFILNLENPFQSLEPEAERLFARETEYMAAPGFFQTGNSNLRRAAQRAMRRLSETPGFVHDPLVPFLALNYYDRSISRERIPGGWFFGLFVISCTVLAWKMRANGFSVAQLLGARPIRVGGVNMEVELGHVERMEFQILSVLNWETRSITPVCFTDFFMSLIGINDLQERQAFKERVFKNQILYMHRDIRFTQFRPSIIAIVGIIAESEEDRLADFWDPVLGSEFVVLDEMENCLNLLDMIRAEEIAGEAVVPQINEPPVVPQVHVVPPVPQDIEVPQVPPIERPPPSPPTPQNQE</sequence>
<keyword evidence="2" id="KW-1185">Reference proteome</keyword>